<keyword evidence="6" id="KW-1185">Reference proteome</keyword>
<evidence type="ECO:0000256" key="3">
    <source>
        <dbReference type="SAM" id="Phobius"/>
    </source>
</evidence>
<evidence type="ECO:0000256" key="1">
    <source>
        <dbReference type="ARBA" id="ARBA00022729"/>
    </source>
</evidence>
<keyword evidence="1" id="KW-0732">Signal</keyword>
<dbReference type="AlphaFoldDB" id="A0A8S3VBD0"/>
<evidence type="ECO:0000259" key="4">
    <source>
        <dbReference type="PROSITE" id="PS50104"/>
    </source>
</evidence>
<gene>
    <name evidence="5" type="ORF">MEDL_66141</name>
</gene>
<dbReference type="SUPFAM" id="SSF52200">
    <property type="entry name" value="Toll/Interleukin receptor TIR domain"/>
    <property type="match status" value="1"/>
</dbReference>
<dbReference type="EMBL" id="CAJPWZ010003251">
    <property type="protein sequence ID" value="CAG2254726.1"/>
    <property type="molecule type" value="Genomic_DNA"/>
</dbReference>
<dbReference type="Pfam" id="PF23283">
    <property type="entry name" value="D8C_UMOD"/>
    <property type="match status" value="1"/>
</dbReference>
<accession>A0A8S3VBD0</accession>
<name>A0A8S3VBD0_MYTED</name>
<dbReference type="PROSITE" id="PS50104">
    <property type="entry name" value="TIR"/>
    <property type="match status" value="1"/>
</dbReference>
<dbReference type="InterPro" id="IPR057774">
    <property type="entry name" value="D8C_UMOD/GP2/OIT3-like"/>
</dbReference>
<dbReference type="InterPro" id="IPR000157">
    <property type="entry name" value="TIR_dom"/>
</dbReference>
<keyword evidence="3" id="KW-0812">Transmembrane</keyword>
<proteinExistence type="predicted"/>
<keyword evidence="3" id="KW-0472">Membrane</keyword>
<dbReference type="Pfam" id="PF01582">
    <property type="entry name" value="TIR"/>
    <property type="match status" value="1"/>
</dbReference>
<feature type="transmembrane region" description="Helical" evidence="3">
    <location>
        <begin position="254"/>
        <end position="277"/>
    </location>
</feature>
<evidence type="ECO:0000313" key="6">
    <source>
        <dbReference type="Proteomes" id="UP000683360"/>
    </source>
</evidence>
<dbReference type="InterPro" id="IPR035897">
    <property type="entry name" value="Toll_tir_struct_dom_sf"/>
</dbReference>
<organism evidence="5 6">
    <name type="scientific">Mytilus edulis</name>
    <name type="common">Blue mussel</name>
    <dbReference type="NCBI Taxonomy" id="6550"/>
    <lineage>
        <taxon>Eukaryota</taxon>
        <taxon>Metazoa</taxon>
        <taxon>Spiralia</taxon>
        <taxon>Lophotrochozoa</taxon>
        <taxon>Mollusca</taxon>
        <taxon>Bivalvia</taxon>
        <taxon>Autobranchia</taxon>
        <taxon>Pteriomorphia</taxon>
        <taxon>Mytilida</taxon>
        <taxon>Mytiloidea</taxon>
        <taxon>Mytilidae</taxon>
        <taxon>Mytilinae</taxon>
        <taxon>Mytilus</taxon>
    </lineage>
</organism>
<dbReference type="OrthoDB" id="2015116at2759"/>
<keyword evidence="3" id="KW-1133">Transmembrane helix</keyword>
<sequence length="319" mass="35804">MSVCIEERDILAGKIRADAILQSIQESRNIIFIISEAFRDKIWGEFEIHRAKYEKYTRNLHKIIVITRNVSVENFPLELGSIINDVVLLDWSDEESDNVICKSAIKCRNGLTVTRQDPCSDSGTGTISRNILDVPFCDANLNPIWYKIDEKTGEDIYTECVTFGTCGTVYPLWMDGSIPATSEGIVDRNVCQVTPGNCCNRTYAIQVKNCGDFRVYKLTFTYGCYQAYCFKASDEVTDCTEKGNFKCGGGNTKVLIAVSLVVVFGVLIVGTIVWCYFRRKPSLIRKPILANENTSNRNSQPPIVHINEPANHFSAESVM</sequence>
<reference evidence="5" key="1">
    <citation type="submission" date="2021-03" db="EMBL/GenBank/DDBJ databases">
        <authorList>
            <person name="Bekaert M."/>
        </authorList>
    </citation>
    <scope>NUCLEOTIDE SEQUENCE</scope>
</reference>
<feature type="domain" description="TIR" evidence="4">
    <location>
        <begin position="1"/>
        <end position="111"/>
    </location>
</feature>
<dbReference type="GO" id="GO:0007165">
    <property type="term" value="P:signal transduction"/>
    <property type="evidence" value="ECO:0007669"/>
    <property type="project" value="InterPro"/>
</dbReference>
<evidence type="ECO:0000256" key="2">
    <source>
        <dbReference type="ARBA" id="ARBA00023157"/>
    </source>
</evidence>
<protein>
    <recommendedName>
        <fullName evidence="4">TIR domain-containing protein</fullName>
    </recommendedName>
</protein>
<dbReference type="Gene3D" id="3.40.50.10140">
    <property type="entry name" value="Toll/interleukin-1 receptor homology (TIR) domain"/>
    <property type="match status" value="1"/>
</dbReference>
<dbReference type="Proteomes" id="UP000683360">
    <property type="component" value="Unassembled WGS sequence"/>
</dbReference>
<evidence type="ECO:0000313" key="5">
    <source>
        <dbReference type="EMBL" id="CAG2254726.1"/>
    </source>
</evidence>
<comment type="caution">
    <text evidence="5">The sequence shown here is derived from an EMBL/GenBank/DDBJ whole genome shotgun (WGS) entry which is preliminary data.</text>
</comment>
<keyword evidence="2" id="KW-1015">Disulfide bond</keyword>